<reference evidence="4 5" key="1">
    <citation type="submission" date="2020-10" db="EMBL/GenBank/DDBJ databases">
        <title>Complete genome sequence of Paludibaculum fermentans P105T, a facultatively anaerobic acidobacterium capable of dissimilatory Fe(III) reduction.</title>
        <authorList>
            <person name="Dedysh S.N."/>
            <person name="Beletsky A.V."/>
            <person name="Kulichevskaya I.S."/>
            <person name="Mardanov A.V."/>
            <person name="Ravin N.V."/>
        </authorList>
    </citation>
    <scope>NUCLEOTIDE SEQUENCE [LARGE SCALE GENOMIC DNA]</scope>
    <source>
        <strain evidence="4 5">P105</strain>
    </source>
</reference>
<dbReference type="SUPFAM" id="SSF117892">
    <property type="entry name" value="Band 7/SPFH domain"/>
    <property type="match status" value="1"/>
</dbReference>
<dbReference type="InterPro" id="IPR043202">
    <property type="entry name" value="Band-7_stomatin-like"/>
</dbReference>
<dbReference type="EMBL" id="CP063849">
    <property type="protein sequence ID" value="QOY85334.1"/>
    <property type="molecule type" value="Genomic_DNA"/>
</dbReference>
<evidence type="ECO:0000259" key="3">
    <source>
        <dbReference type="SMART" id="SM00244"/>
    </source>
</evidence>
<dbReference type="KEGG" id="pfer:IRI77_21150"/>
<name>A0A7S7NLI9_PALFE</name>
<dbReference type="RefSeq" id="WP_194447004.1">
    <property type="nucleotide sequence ID" value="NZ_CP063849.1"/>
</dbReference>
<dbReference type="InterPro" id="IPR036013">
    <property type="entry name" value="Band_7/SPFH_dom_sf"/>
</dbReference>
<organism evidence="4 5">
    <name type="scientific">Paludibaculum fermentans</name>
    <dbReference type="NCBI Taxonomy" id="1473598"/>
    <lineage>
        <taxon>Bacteria</taxon>
        <taxon>Pseudomonadati</taxon>
        <taxon>Acidobacteriota</taxon>
        <taxon>Terriglobia</taxon>
        <taxon>Bryobacterales</taxon>
        <taxon>Bryobacteraceae</taxon>
        <taxon>Paludibaculum</taxon>
    </lineage>
</organism>
<comment type="subcellular location">
    <subcellularLocation>
        <location evidence="1">Membrane</location>
        <topology evidence="1">Single-pass membrane protein</topology>
    </subcellularLocation>
</comment>
<gene>
    <name evidence="4" type="ORF">IRI77_21150</name>
</gene>
<dbReference type="Gene3D" id="3.30.479.30">
    <property type="entry name" value="Band 7 domain"/>
    <property type="match status" value="1"/>
</dbReference>
<evidence type="ECO:0000256" key="1">
    <source>
        <dbReference type="ARBA" id="ARBA00004167"/>
    </source>
</evidence>
<dbReference type="AlphaFoldDB" id="A0A7S7NLI9"/>
<dbReference type="PANTHER" id="PTHR10264:SF83">
    <property type="entry name" value="BLL5629 PROTEIN"/>
    <property type="match status" value="1"/>
</dbReference>
<proteinExistence type="inferred from homology"/>
<dbReference type="PANTHER" id="PTHR10264">
    <property type="entry name" value="BAND 7 PROTEIN-RELATED"/>
    <property type="match status" value="1"/>
</dbReference>
<dbReference type="GO" id="GO:0005886">
    <property type="term" value="C:plasma membrane"/>
    <property type="evidence" value="ECO:0007669"/>
    <property type="project" value="InterPro"/>
</dbReference>
<evidence type="ECO:0000313" key="4">
    <source>
        <dbReference type="EMBL" id="QOY85334.1"/>
    </source>
</evidence>
<sequence>MIWKRIAVGDRERVLVIRDGRFDTILGPGEHNLFVSPLTRLETVVCRTDGLIFESEWNRFLLKQRQDLIDTFFVLVETSDVEVAMVSADGRLFHVLPPARRALYWKGEVEVTAEVVVVIDAPEVPAAKLPALERLGSAAPVTMARVAEGQAGLLYLDNKFTRTLEAGKHAFWNASSPRVDTVDLRRQTMEIAGQDILTRDKVSLRVNISAEYQVADPVMAARSAKDPAALLYRALQLAVRRTLGHRTLDEVLADKTDVDETVAQEVREELSVCGLRVGAIALKDVILPGDVRDILNQVVTAEKQAQANIIRRREETAATRSLLNTARLMEENPLLVRLKELETLERVVEKVDRVTVTDGLAGLLTNLVTIK</sequence>
<dbReference type="Proteomes" id="UP000593892">
    <property type="component" value="Chromosome"/>
</dbReference>
<dbReference type="InterPro" id="IPR001107">
    <property type="entry name" value="Band_7"/>
</dbReference>
<keyword evidence="5" id="KW-1185">Reference proteome</keyword>
<evidence type="ECO:0000256" key="2">
    <source>
        <dbReference type="ARBA" id="ARBA00008164"/>
    </source>
</evidence>
<dbReference type="Pfam" id="PF01145">
    <property type="entry name" value="Band_7"/>
    <property type="match status" value="1"/>
</dbReference>
<evidence type="ECO:0000313" key="5">
    <source>
        <dbReference type="Proteomes" id="UP000593892"/>
    </source>
</evidence>
<feature type="domain" description="Band 7" evidence="3">
    <location>
        <begin position="141"/>
        <end position="299"/>
    </location>
</feature>
<dbReference type="SMART" id="SM00244">
    <property type="entry name" value="PHB"/>
    <property type="match status" value="1"/>
</dbReference>
<dbReference type="CDD" id="cd13438">
    <property type="entry name" value="SPFH_eoslipins_u2"/>
    <property type="match status" value="1"/>
</dbReference>
<accession>A0A7S7NLI9</accession>
<protein>
    <submittedName>
        <fullName evidence="4">Slipin family protein</fullName>
    </submittedName>
</protein>
<comment type="similarity">
    <text evidence="2">Belongs to the band 7/mec-2 family.</text>
</comment>